<dbReference type="Pfam" id="PF02801">
    <property type="entry name" value="Ketoacyl-synt_C"/>
    <property type="match status" value="1"/>
</dbReference>
<evidence type="ECO:0000259" key="4">
    <source>
        <dbReference type="PROSITE" id="PS52004"/>
    </source>
</evidence>
<evidence type="ECO:0000313" key="6">
    <source>
        <dbReference type="Proteomes" id="UP001611162"/>
    </source>
</evidence>
<dbReference type="PANTHER" id="PTHR11712:SF347">
    <property type="entry name" value="BETA KETOACYL-ACYL CARRIER PROTEIN SYNTHASE"/>
    <property type="match status" value="1"/>
</dbReference>
<accession>A0ABW7SZJ5</accession>
<dbReference type="Gene3D" id="3.40.47.10">
    <property type="match status" value="1"/>
</dbReference>
<reference evidence="5 6" key="1">
    <citation type="submission" date="2024-10" db="EMBL/GenBank/DDBJ databases">
        <title>The Natural Products Discovery Center: Release of the First 8490 Sequenced Strains for Exploring Actinobacteria Biosynthetic Diversity.</title>
        <authorList>
            <person name="Kalkreuter E."/>
            <person name="Kautsar S.A."/>
            <person name="Yang D."/>
            <person name="Bader C.D."/>
            <person name="Teijaro C.N."/>
            <person name="Fluegel L."/>
            <person name="Davis C.M."/>
            <person name="Simpson J.R."/>
            <person name="Lauterbach L."/>
            <person name="Steele A.D."/>
            <person name="Gui C."/>
            <person name="Meng S."/>
            <person name="Li G."/>
            <person name="Viehrig K."/>
            <person name="Ye F."/>
            <person name="Su P."/>
            <person name="Kiefer A.F."/>
            <person name="Nichols A."/>
            <person name="Cepeda A.J."/>
            <person name="Yan W."/>
            <person name="Fan B."/>
            <person name="Jiang Y."/>
            <person name="Adhikari A."/>
            <person name="Zheng C.-J."/>
            <person name="Schuster L."/>
            <person name="Cowan T.M."/>
            <person name="Smanski M.J."/>
            <person name="Chevrette M.G."/>
            <person name="De Carvalho L.P.S."/>
            <person name="Shen B."/>
        </authorList>
    </citation>
    <scope>NUCLEOTIDE SEQUENCE [LARGE SCALE GENOMIC DNA]</scope>
    <source>
        <strain evidence="5 6">NPDC020979</strain>
    </source>
</reference>
<organism evidence="5 6">
    <name type="scientific">Streptomyces abikoensis</name>
    <dbReference type="NCBI Taxonomy" id="97398"/>
    <lineage>
        <taxon>Bacteria</taxon>
        <taxon>Bacillati</taxon>
        <taxon>Actinomycetota</taxon>
        <taxon>Actinomycetes</taxon>
        <taxon>Kitasatosporales</taxon>
        <taxon>Streptomycetaceae</taxon>
        <taxon>Streptomyces</taxon>
    </lineage>
</organism>
<dbReference type="SMART" id="SM00825">
    <property type="entry name" value="PKS_KS"/>
    <property type="match status" value="1"/>
</dbReference>
<keyword evidence="6" id="KW-1185">Reference proteome</keyword>
<comment type="similarity">
    <text evidence="1 3">Belongs to the thiolase-like superfamily. Beta-ketoacyl-ACP synthases family.</text>
</comment>
<comment type="caution">
    <text evidence="5">The sequence shown here is derived from an EMBL/GenBank/DDBJ whole genome shotgun (WGS) entry which is preliminary data.</text>
</comment>
<gene>
    <name evidence="5" type="ORF">ACH4TF_05180</name>
</gene>
<dbReference type="PROSITE" id="PS52004">
    <property type="entry name" value="KS3_2"/>
    <property type="match status" value="1"/>
</dbReference>
<feature type="domain" description="Ketosynthase family 3 (KS3)" evidence="4">
    <location>
        <begin position="1"/>
        <end position="368"/>
    </location>
</feature>
<dbReference type="SUPFAM" id="SSF53901">
    <property type="entry name" value="Thiolase-like"/>
    <property type="match status" value="2"/>
</dbReference>
<dbReference type="Pfam" id="PF00109">
    <property type="entry name" value="ketoacyl-synt"/>
    <property type="match status" value="1"/>
</dbReference>
<evidence type="ECO:0000313" key="5">
    <source>
        <dbReference type="EMBL" id="MFI0909836.1"/>
    </source>
</evidence>
<keyword evidence="2 3" id="KW-0808">Transferase</keyword>
<evidence type="ECO:0000256" key="3">
    <source>
        <dbReference type="RuleBase" id="RU003694"/>
    </source>
</evidence>
<dbReference type="RefSeq" id="WP_397612267.1">
    <property type="nucleotide sequence ID" value="NZ_JBIRRB010000001.1"/>
</dbReference>
<evidence type="ECO:0000256" key="1">
    <source>
        <dbReference type="ARBA" id="ARBA00008467"/>
    </source>
</evidence>
<name>A0ABW7SZJ5_9ACTN</name>
<dbReference type="InterPro" id="IPR014031">
    <property type="entry name" value="Ketoacyl_synth_C"/>
</dbReference>
<proteinExistence type="inferred from homology"/>
<protein>
    <submittedName>
        <fullName evidence="5">Beta-ketoacyl synthase N-terminal-like domain-containing protein</fullName>
    </submittedName>
</protein>
<dbReference type="InterPro" id="IPR020841">
    <property type="entry name" value="PKS_Beta-ketoAc_synthase_dom"/>
</dbReference>
<dbReference type="Proteomes" id="UP001611162">
    <property type="component" value="Unassembled WGS sequence"/>
</dbReference>
<evidence type="ECO:0000256" key="2">
    <source>
        <dbReference type="ARBA" id="ARBA00022679"/>
    </source>
</evidence>
<dbReference type="EMBL" id="JBIRRB010000001">
    <property type="protein sequence ID" value="MFI0909836.1"/>
    <property type="molecule type" value="Genomic_DNA"/>
</dbReference>
<dbReference type="InterPro" id="IPR000794">
    <property type="entry name" value="Beta-ketoacyl_synthase"/>
</dbReference>
<dbReference type="InterPro" id="IPR014030">
    <property type="entry name" value="Ketoacyl_synth_N"/>
</dbReference>
<sequence>MVASVGKDTDEVFEAFCAGRSGLGPLRGFDSANFRADNAYEIDDRPGDGADVPLRATRWLLRTVAEALRDAGLGEDLSEVPVIVGTGLRELRSVELKWRDGAEFDLDRLHFGTALKERFSANRTYTIANACSASLHALAMGSDLLAAGAADTVVVAGVDTLTESMFGLLDRVQMVPPDSVRPFDRARRGTLMGDGAAAVVLRRDAGASAGRSGAWLRGVTINCDAAHPTAPDRQNIGAAMRGAHERAGVKARDIDLIMLHGTGTLLNDEAEAGAISDVFGTDVEAPLMTAVKSMSGHTSGASGLMSLIVAGRALTTGRIPPTVGLTDPVPSAQRFRFVRDRLEPHQLGLAQVNAFGFGGVNAVAIVEGAAL</sequence>
<dbReference type="InterPro" id="IPR016039">
    <property type="entry name" value="Thiolase-like"/>
</dbReference>
<dbReference type="PANTHER" id="PTHR11712">
    <property type="entry name" value="POLYKETIDE SYNTHASE-RELATED"/>
    <property type="match status" value="1"/>
</dbReference>